<gene>
    <name evidence="1" type="ORF">TICRE_19910</name>
</gene>
<protein>
    <recommendedName>
        <fullName evidence="3">DUF1573 domain-containing protein</fullName>
    </recommendedName>
</protein>
<dbReference type="AlphaFoldDB" id="A0A1U7M4D1"/>
<comment type="caution">
    <text evidence="1">The sequence shown here is derived from an EMBL/GenBank/DDBJ whole genome shotgun (WGS) entry which is preliminary data.</text>
</comment>
<keyword evidence="2" id="KW-1185">Reference proteome</keyword>
<evidence type="ECO:0000313" key="1">
    <source>
        <dbReference type="EMBL" id="OLS02172.1"/>
    </source>
</evidence>
<dbReference type="OrthoDB" id="2988649at2"/>
<evidence type="ECO:0000313" key="2">
    <source>
        <dbReference type="Proteomes" id="UP000186112"/>
    </source>
</evidence>
<dbReference type="Proteomes" id="UP000186112">
    <property type="component" value="Unassembled WGS sequence"/>
</dbReference>
<dbReference type="EMBL" id="LTDM01000043">
    <property type="protein sequence ID" value="OLS02172.1"/>
    <property type="molecule type" value="Genomic_DNA"/>
</dbReference>
<accession>A0A1U7M4D1</accession>
<dbReference type="RefSeq" id="WP_075727602.1">
    <property type="nucleotide sequence ID" value="NZ_LTDM01000043.1"/>
</dbReference>
<sequence length="138" mass="15772">MEKNIETIKSDDICVNFQDSVSKTLVRHKSILDIMSKMDVYSARVNRAVAKSVTNCGCISIDAKKQQFTGESYKDLPNTLDDHLRGEICEQCKEVLDLEMGNYLFYITALCDTIGLNLNEVIKHEYERNKTLGLFNLR</sequence>
<reference evidence="1 2" key="1">
    <citation type="submission" date="2016-02" db="EMBL/GenBank/DDBJ databases">
        <title>Genome sequence of Tissierella creatinophila DSM 6911.</title>
        <authorList>
            <person name="Poehlein A."/>
            <person name="Daniel R."/>
        </authorList>
    </citation>
    <scope>NUCLEOTIDE SEQUENCE [LARGE SCALE GENOMIC DNA]</scope>
    <source>
        <strain evidence="1 2">DSM 6911</strain>
    </source>
</reference>
<organism evidence="1 2">
    <name type="scientific">Tissierella creatinophila DSM 6911</name>
    <dbReference type="NCBI Taxonomy" id="1123403"/>
    <lineage>
        <taxon>Bacteria</taxon>
        <taxon>Bacillati</taxon>
        <taxon>Bacillota</taxon>
        <taxon>Tissierellia</taxon>
        <taxon>Tissierellales</taxon>
        <taxon>Tissierellaceae</taxon>
        <taxon>Tissierella</taxon>
    </lineage>
</organism>
<proteinExistence type="predicted"/>
<evidence type="ECO:0008006" key="3">
    <source>
        <dbReference type="Google" id="ProtNLM"/>
    </source>
</evidence>
<name>A0A1U7M4D1_TISCR</name>